<accession>A0A6J4H412</accession>
<gene>
    <name evidence="1" type="ORF">AVDCRST_MAG56-51</name>
</gene>
<organism evidence="1">
    <name type="scientific">uncultured Cytophagales bacterium</name>
    <dbReference type="NCBI Taxonomy" id="158755"/>
    <lineage>
        <taxon>Bacteria</taxon>
        <taxon>Pseudomonadati</taxon>
        <taxon>Bacteroidota</taxon>
        <taxon>Sphingobacteriia</taxon>
        <taxon>Sphingobacteriales</taxon>
        <taxon>environmental samples</taxon>
    </lineage>
</organism>
<sequence length="146" mass="16363">MLPLSVTFLYRNIVTTLRSCNTLSAMNKTEHLPGHSKLLELLHAHPHLNVMPLLELVAEQTPDYLEAFCNEVIFTISELLREDQPGGVPPSQIMQIIGQLHTLREALRQVRGAPALKMPPGTYDKPRQLLTGFVLMLEYNLPLTAA</sequence>
<evidence type="ECO:0000313" key="1">
    <source>
        <dbReference type="EMBL" id="CAA9213647.1"/>
    </source>
</evidence>
<protein>
    <submittedName>
        <fullName evidence="1">Uncharacterized protein</fullName>
    </submittedName>
</protein>
<name>A0A6J4H412_9SPHI</name>
<reference evidence="1" key="1">
    <citation type="submission" date="2020-02" db="EMBL/GenBank/DDBJ databases">
        <authorList>
            <person name="Meier V. D."/>
        </authorList>
    </citation>
    <scope>NUCLEOTIDE SEQUENCE</scope>
    <source>
        <strain evidence="1">AVDCRST_MAG56</strain>
    </source>
</reference>
<dbReference type="AlphaFoldDB" id="A0A6J4H412"/>
<proteinExistence type="predicted"/>
<dbReference type="EMBL" id="CADCTQ010000009">
    <property type="protein sequence ID" value="CAA9213647.1"/>
    <property type="molecule type" value="Genomic_DNA"/>
</dbReference>